<accession>A0A162V988</accession>
<feature type="compositionally biased region" description="Low complexity" evidence="2">
    <location>
        <begin position="577"/>
        <end position="589"/>
    </location>
</feature>
<dbReference type="GO" id="GO:0005634">
    <property type="term" value="C:nucleus"/>
    <property type="evidence" value="ECO:0007669"/>
    <property type="project" value="TreeGrafter"/>
</dbReference>
<comment type="caution">
    <text evidence="4">The sequence shown here is derived from an EMBL/GenBank/DDBJ whole genome shotgun (WGS) entry which is preliminary data.</text>
</comment>
<dbReference type="Pfam" id="PF00443">
    <property type="entry name" value="UCH"/>
    <property type="match status" value="1"/>
</dbReference>
<organism evidence="4 5">
    <name type="scientific">Didymella rabiei</name>
    <name type="common">Chickpea ascochyta blight fungus</name>
    <name type="synonym">Mycosphaerella rabiei</name>
    <dbReference type="NCBI Taxonomy" id="5454"/>
    <lineage>
        <taxon>Eukaryota</taxon>
        <taxon>Fungi</taxon>
        <taxon>Dikarya</taxon>
        <taxon>Ascomycota</taxon>
        <taxon>Pezizomycotina</taxon>
        <taxon>Dothideomycetes</taxon>
        <taxon>Pleosporomycetidae</taxon>
        <taxon>Pleosporales</taxon>
        <taxon>Pleosporineae</taxon>
        <taxon>Didymellaceae</taxon>
        <taxon>Ascochyta</taxon>
    </lineage>
</organism>
<dbReference type="AlphaFoldDB" id="A0A162V988"/>
<name>A0A162V988_DIDRA</name>
<dbReference type="GO" id="GO:0006508">
    <property type="term" value="P:proteolysis"/>
    <property type="evidence" value="ECO:0007669"/>
    <property type="project" value="UniProtKB-KW"/>
</dbReference>
<reference evidence="4 5" key="1">
    <citation type="journal article" date="2016" name="Sci. Rep.">
        <title>Draft genome sequencing and secretome analysis of fungal phytopathogen Ascochyta rabiei provides insight into the necrotrophic effector repertoire.</title>
        <authorList>
            <person name="Verma S."/>
            <person name="Gazara R.K."/>
            <person name="Nizam S."/>
            <person name="Parween S."/>
            <person name="Chattopadhyay D."/>
            <person name="Verma P.K."/>
        </authorList>
    </citation>
    <scope>NUCLEOTIDE SEQUENCE [LARGE SCALE GENOMIC DNA]</scope>
    <source>
        <strain evidence="4 5">ArDII</strain>
    </source>
</reference>
<feature type="compositionally biased region" description="Low complexity" evidence="2">
    <location>
        <begin position="613"/>
        <end position="624"/>
    </location>
</feature>
<feature type="transmembrane region" description="Helical" evidence="3">
    <location>
        <begin position="127"/>
        <end position="146"/>
    </location>
</feature>
<keyword evidence="3" id="KW-0812">Transmembrane</keyword>
<evidence type="ECO:0000256" key="3">
    <source>
        <dbReference type="SAM" id="Phobius"/>
    </source>
</evidence>
<feature type="compositionally biased region" description="Basic and acidic residues" evidence="2">
    <location>
        <begin position="337"/>
        <end position="352"/>
    </location>
</feature>
<proteinExistence type="inferred from homology"/>
<evidence type="ECO:0000313" key="5">
    <source>
        <dbReference type="Proteomes" id="UP000076837"/>
    </source>
</evidence>
<feature type="region of interest" description="Disordered" evidence="2">
    <location>
        <begin position="57"/>
        <end position="117"/>
    </location>
</feature>
<dbReference type="PANTHER" id="PTHR24006:SF904">
    <property type="entry name" value="UBIQUITIN CARBOXYL-TERMINAL HYDROLASE 16"/>
    <property type="match status" value="1"/>
</dbReference>
<keyword evidence="3" id="KW-0472">Membrane</keyword>
<feature type="compositionally biased region" description="Basic and acidic residues" evidence="2">
    <location>
        <begin position="312"/>
        <end position="329"/>
    </location>
</feature>
<dbReference type="CDD" id="cd02662">
    <property type="entry name" value="Peptidase_C19F"/>
    <property type="match status" value="1"/>
</dbReference>
<feature type="compositionally biased region" description="Low complexity" evidence="2">
    <location>
        <begin position="98"/>
        <end position="113"/>
    </location>
</feature>
<comment type="catalytic activity">
    <reaction evidence="1">
        <text>Thiol-dependent hydrolysis of ester, thioester, amide, peptide and isopeptide bonds formed by the C-terminal Gly of ubiquitin (a 76-residue protein attached to proteins as an intracellular targeting signal).</text>
        <dbReference type="EC" id="3.4.19.12"/>
    </reaction>
</comment>
<dbReference type="OrthoDB" id="2248014at2759"/>
<evidence type="ECO:0000313" key="4">
    <source>
        <dbReference type="EMBL" id="KZM18302.1"/>
    </source>
</evidence>
<comment type="similarity">
    <text evidence="1">Belongs to the peptidase C19 family.</text>
</comment>
<keyword evidence="5" id="KW-1185">Reference proteome</keyword>
<gene>
    <name evidence="4" type="ORF">ST47_g10586</name>
</gene>
<evidence type="ECO:0000256" key="2">
    <source>
        <dbReference type="SAM" id="MobiDB-lite"/>
    </source>
</evidence>
<dbReference type="PROSITE" id="PS00972">
    <property type="entry name" value="USP_1"/>
    <property type="match status" value="1"/>
</dbReference>
<dbReference type="EMBL" id="JYNV01000335">
    <property type="protein sequence ID" value="KZM18302.1"/>
    <property type="molecule type" value="Genomic_DNA"/>
</dbReference>
<keyword evidence="1" id="KW-0788">Thiol protease</keyword>
<dbReference type="EC" id="3.4.19.12" evidence="1"/>
<evidence type="ECO:0000256" key="1">
    <source>
        <dbReference type="RuleBase" id="RU366025"/>
    </source>
</evidence>
<keyword evidence="1" id="KW-0833">Ubl conjugation pathway</keyword>
<dbReference type="GO" id="GO:0005829">
    <property type="term" value="C:cytosol"/>
    <property type="evidence" value="ECO:0007669"/>
    <property type="project" value="TreeGrafter"/>
</dbReference>
<keyword evidence="1" id="KW-0645">Protease</keyword>
<dbReference type="PROSITE" id="PS00973">
    <property type="entry name" value="USP_2"/>
    <property type="match status" value="1"/>
</dbReference>
<feature type="region of interest" description="Disordered" evidence="2">
    <location>
        <begin position="304"/>
        <end position="355"/>
    </location>
</feature>
<protein>
    <recommendedName>
        <fullName evidence="1">Ubiquitin carboxyl-terminal hydrolase</fullName>
        <ecNumber evidence="1">3.4.19.12</ecNumber>
    </recommendedName>
</protein>
<dbReference type="InterPro" id="IPR001394">
    <property type="entry name" value="Peptidase_C19_UCH"/>
</dbReference>
<keyword evidence="1" id="KW-0378">Hydrolase</keyword>
<dbReference type="GO" id="GO:0004843">
    <property type="term" value="F:cysteine-type deubiquitinase activity"/>
    <property type="evidence" value="ECO:0007669"/>
    <property type="project" value="UniProtKB-UniRule"/>
</dbReference>
<dbReference type="InterPro" id="IPR050164">
    <property type="entry name" value="Peptidase_C19"/>
</dbReference>
<dbReference type="Proteomes" id="UP000076837">
    <property type="component" value="Unassembled WGS sequence"/>
</dbReference>
<dbReference type="InterPro" id="IPR028889">
    <property type="entry name" value="USP"/>
</dbReference>
<dbReference type="InterPro" id="IPR038765">
    <property type="entry name" value="Papain-like_cys_pep_sf"/>
</dbReference>
<keyword evidence="3" id="KW-1133">Transmembrane helix</keyword>
<sequence>MQVVRTSNLDLPAAALVSWADWRRGLLGPADLARHPRALPHRADDRGRPAGRCRGLLAMEDRDVPPAPSPRPRPRPAPLRRDISSAPPHPHRRPAPAPRQRANAPTRQRANAPTSLRRNMPEKATTIATYAAGASLAAITLVYVFGPTFFLDDEATSAGAKKKGVVGLSNAANDCFINSVLQALAGLPDLRIYLIRETHRRKLDGPAVYQVGPDRVSADSATLTRPGKLAGLQKGLLTSGLKDILDKLNERPIYKKTISPQSFIRALEHAFGTRISRQQQDAQEFLQIVTERLCDEYHAGAKARQHASRHGATLDHGDAVSGRTEREEPFAVEPPQDDTKEERDDDALRPDEEGFPFEGKIESQIECLTCHFKPRPSSSTFVTLTLNVPQVSSTSLNACFDGMLKVEHIDDFKCEWCRLDHAVKSKERELEKATRPEVKERLESDISKIKQALQDDPESPPDDVEFPDSKLAPKSRIARHMYISMFPKVLAVHLSRSMFAVGTVSTKNLAKVSFPETLPLGGLLHRSNYKLLGMVTHKGSHNSGHYESFRRQLQPIPFSTPHSFGLEGAYSRQASPLPSAAASAMQSPRLSTTNLDGASDLASPIPSHLTLDSPSSQSLSSNSSQGTAGPRGPAPTSAPRAEGDSLHPSPTSRDSTTKLSRTQSIRSLKDKASEKAASMAEANPLKRRSKRTVNRWWRISDDKIKESKTGEVLGMQKEVYLLFYELDR</sequence>
<feature type="compositionally biased region" description="Pro residues" evidence="2">
    <location>
        <begin position="65"/>
        <end position="77"/>
    </location>
</feature>
<dbReference type="STRING" id="5454.A0A162V988"/>
<feature type="region of interest" description="Disordered" evidence="2">
    <location>
        <begin position="577"/>
        <end position="691"/>
    </location>
</feature>
<feature type="compositionally biased region" description="Polar residues" evidence="2">
    <location>
        <begin position="648"/>
        <end position="666"/>
    </location>
</feature>
<dbReference type="PROSITE" id="PS50235">
    <property type="entry name" value="USP_3"/>
    <property type="match status" value="1"/>
</dbReference>
<dbReference type="InterPro" id="IPR018200">
    <property type="entry name" value="USP_CS"/>
</dbReference>
<dbReference type="GO" id="GO:0016579">
    <property type="term" value="P:protein deubiquitination"/>
    <property type="evidence" value="ECO:0007669"/>
    <property type="project" value="InterPro"/>
</dbReference>
<dbReference type="PANTHER" id="PTHR24006">
    <property type="entry name" value="UBIQUITIN CARBOXYL-TERMINAL HYDROLASE"/>
    <property type="match status" value="1"/>
</dbReference>
<dbReference type="Gene3D" id="3.90.70.10">
    <property type="entry name" value="Cysteine proteinases"/>
    <property type="match status" value="1"/>
</dbReference>
<dbReference type="SUPFAM" id="SSF54001">
    <property type="entry name" value="Cysteine proteinases"/>
    <property type="match status" value="1"/>
</dbReference>